<dbReference type="EMBL" id="JAUJYO010000016">
    <property type="protein sequence ID" value="KAK1295582.1"/>
    <property type="molecule type" value="Genomic_DNA"/>
</dbReference>
<evidence type="ECO:0000313" key="7">
    <source>
        <dbReference type="Proteomes" id="UP001180020"/>
    </source>
</evidence>
<organism evidence="6 7">
    <name type="scientific">Acorus calamus</name>
    <name type="common">Sweet flag</name>
    <dbReference type="NCBI Taxonomy" id="4465"/>
    <lineage>
        <taxon>Eukaryota</taxon>
        <taxon>Viridiplantae</taxon>
        <taxon>Streptophyta</taxon>
        <taxon>Embryophyta</taxon>
        <taxon>Tracheophyta</taxon>
        <taxon>Spermatophyta</taxon>
        <taxon>Magnoliopsida</taxon>
        <taxon>Liliopsida</taxon>
        <taxon>Acoraceae</taxon>
        <taxon>Acorus</taxon>
    </lineage>
</organism>
<evidence type="ECO:0000256" key="4">
    <source>
        <dbReference type="ARBA" id="ARBA00023054"/>
    </source>
</evidence>
<name>A0AAV9D5W9_ACOCL</name>
<reference evidence="6" key="2">
    <citation type="submission" date="2023-06" db="EMBL/GenBank/DDBJ databases">
        <authorList>
            <person name="Ma L."/>
            <person name="Liu K.-W."/>
            <person name="Li Z."/>
            <person name="Hsiao Y.-Y."/>
            <person name="Qi Y."/>
            <person name="Fu T."/>
            <person name="Tang G."/>
            <person name="Zhang D."/>
            <person name="Sun W.-H."/>
            <person name="Liu D.-K."/>
            <person name="Li Y."/>
            <person name="Chen G.-Z."/>
            <person name="Liu X.-D."/>
            <person name="Liao X.-Y."/>
            <person name="Jiang Y.-T."/>
            <person name="Yu X."/>
            <person name="Hao Y."/>
            <person name="Huang J."/>
            <person name="Zhao X.-W."/>
            <person name="Ke S."/>
            <person name="Chen Y.-Y."/>
            <person name="Wu W.-L."/>
            <person name="Hsu J.-L."/>
            <person name="Lin Y.-F."/>
            <person name="Huang M.-D."/>
            <person name="Li C.-Y."/>
            <person name="Huang L."/>
            <person name="Wang Z.-W."/>
            <person name="Zhao X."/>
            <person name="Zhong W.-Y."/>
            <person name="Peng D.-H."/>
            <person name="Ahmad S."/>
            <person name="Lan S."/>
            <person name="Zhang J.-S."/>
            <person name="Tsai W.-C."/>
            <person name="Van De Peer Y."/>
            <person name="Liu Z.-J."/>
        </authorList>
    </citation>
    <scope>NUCLEOTIDE SEQUENCE</scope>
    <source>
        <strain evidence="6">CP</strain>
        <tissue evidence="6">Leaves</tissue>
    </source>
</reference>
<keyword evidence="7" id="KW-1185">Reference proteome</keyword>
<dbReference type="InterPro" id="IPR044986">
    <property type="entry name" value="KIF15/KIN-12"/>
</dbReference>
<comment type="caution">
    <text evidence="6">The sequence shown here is derived from an EMBL/GenBank/DDBJ whole genome shotgun (WGS) entry which is preliminary data.</text>
</comment>
<keyword evidence="2" id="KW-0547">Nucleotide-binding</keyword>
<dbReference type="Proteomes" id="UP001180020">
    <property type="component" value="Unassembled WGS sequence"/>
</dbReference>
<proteinExistence type="predicted"/>
<keyword evidence="1" id="KW-0493">Microtubule</keyword>
<sequence length="411" mass="47360">MNAISGGAVQIQVLLEVEEIDDLRLQPRKFLDHEEDMYVTCNESVSSYRDETDGKVDIESEATNSDHEIAFQIKQDRLVHLRGDQERDETGYLQLIKTQKELKDAQAIIKYLEVQQVHLIGENNFMQDNYHPMELQSSEDFDDNYSERHRRTISMFHLDAEQNLECGDIAGSALYAHLEKMQKDLDEARMLNKQCWYDYTTQLPFPNGTRDILEKKEKEAVETVHCSQEMSVSLSQQAEIRSPSSLPRKLHLMFEEVQKRLCLITEENVELKSAVATKEAEISALAEKWEKATIDLTSFLADGCQSLEEASDQIEIIIKSFPKMALIDEHIKRAAQVFIGNEKIIADLQNKLENAQKMGCEMKKQLSSLKEATLVFSDVQQLENDENTKELLQLRALLREKGLLYVIWRVN</sequence>
<keyword evidence="4" id="KW-0175">Coiled coil</keyword>
<keyword evidence="5" id="KW-0505">Motor protein</keyword>
<accession>A0AAV9D5W9</accession>
<keyword evidence="3" id="KW-0067">ATP-binding</keyword>
<dbReference type="GO" id="GO:0005874">
    <property type="term" value="C:microtubule"/>
    <property type="evidence" value="ECO:0007669"/>
    <property type="project" value="UniProtKB-KW"/>
</dbReference>
<dbReference type="PANTHER" id="PTHR37739">
    <property type="entry name" value="KINESIN-LIKE PROTEIN KIN-12D"/>
    <property type="match status" value="1"/>
</dbReference>
<evidence type="ECO:0000256" key="3">
    <source>
        <dbReference type="ARBA" id="ARBA00022840"/>
    </source>
</evidence>
<dbReference type="AlphaFoldDB" id="A0AAV9D5W9"/>
<gene>
    <name evidence="6" type="ORF">QJS10_CPA16g01743</name>
</gene>
<evidence type="ECO:0000256" key="5">
    <source>
        <dbReference type="ARBA" id="ARBA00023175"/>
    </source>
</evidence>
<dbReference type="PANTHER" id="PTHR37739:SF18">
    <property type="entry name" value="KINESIN-LIKE PROTEIN KIN-12C"/>
    <property type="match status" value="1"/>
</dbReference>
<evidence type="ECO:0000256" key="2">
    <source>
        <dbReference type="ARBA" id="ARBA00022741"/>
    </source>
</evidence>
<evidence type="ECO:0000256" key="1">
    <source>
        <dbReference type="ARBA" id="ARBA00022701"/>
    </source>
</evidence>
<dbReference type="GO" id="GO:0005524">
    <property type="term" value="F:ATP binding"/>
    <property type="evidence" value="ECO:0007669"/>
    <property type="project" value="UniProtKB-KW"/>
</dbReference>
<evidence type="ECO:0000313" key="6">
    <source>
        <dbReference type="EMBL" id="KAK1295582.1"/>
    </source>
</evidence>
<reference evidence="6" key="1">
    <citation type="journal article" date="2023" name="Nat. Commun.">
        <title>Diploid and tetraploid genomes of Acorus and the evolution of monocots.</title>
        <authorList>
            <person name="Ma L."/>
            <person name="Liu K.W."/>
            <person name="Li Z."/>
            <person name="Hsiao Y.Y."/>
            <person name="Qi Y."/>
            <person name="Fu T."/>
            <person name="Tang G.D."/>
            <person name="Zhang D."/>
            <person name="Sun W.H."/>
            <person name="Liu D.K."/>
            <person name="Li Y."/>
            <person name="Chen G.Z."/>
            <person name="Liu X.D."/>
            <person name="Liao X.Y."/>
            <person name="Jiang Y.T."/>
            <person name="Yu X."/>
            <person name="Hao Y."/>
            <person name="Huang J."/>
            <person name="Zhao X.W."/>
            <person name="Ke S."/>
            <person name="Chen Y.Y."/>
            <person name="Wu W.L."/>
            <person name="Hsu J.L."/>
            <person name="Lin Y.F."/>
            <person name="Huang M.D."/>
            <person name="Li C.Y."/>
            <person name="Huang L."/>
            <person name="Wang Z.W."/>
            <person name="Zhao X."/>
            <person name="Zhong W.Y."/>
            <person name="Peng D.H."/>
            <person name="Ahmad S."/>
            <person name="Lan S."/>
            <person name="Zhang J.S."/>
            <person name="Tsai W.C."/>
            <person name="Van de Peer Y."/>
            <person name="Liu Z.J."/>
        </authorList>
    </citation>
    <scope>NUCLEOTIDE SEQUENCE</scope>
    <source>
        <strain evidence="6">CP</strain>
    </source>
</reference>
<protein>
    <submittedName>
        <fullName evidence="6">Uncharacterized protein</fullName>
    </submittedName>
</protein>